<sequence>MSALPPPPLPAAPSLALFLDIDGTLVEFADRPDGVRVPKPAITALAHLQRRLGGALAVLSGRELAAADRLLAPLQLPAGALHGLQRRAVDGTLTTTAPPPLVAGRVDAACRAGAAALDGVFVEAKAGIGFALHYRGAPAQAEAVRALAAEIAATADGHYLVQHGDCVAELKPVGQDKGSALAALMQTSPFRGRVPMMIGDDLTDEPAFVAARELGGHAVIVGGRRPTVATHALASPTAVRAWLAAMATARGSGVPA</sequence>
<proteinExistence type="inferred from homology"/>
<reference evidence="5 6" key="1">
    <citation type="submission" date="2013-09" db="EMBL/GenBank/DDBJ databases">
        <title>Genome sequencing of Arenimonas composti.</title>
        <authorList>
            <person name="Chen F."/>
            <person name="Wang G."/>
        </authorList>
    </citation>
    <scope>NUCLEOTIDE SEQUENCE [LARGE SCALE GENOMIC DNA]</scope>
    <source>
        <strain evidence="5 6">TR7-09</strain>
    </source>
</reference>
<dbReference type="UniPathway" id="UPA00299"/>
<keyword evidence="4" id="KW-0460">Magnesium</keyword>
<evidence type="ECO:0000313" key="5">
    <source>
        <dbReference type="EMBL" id="KFN50183.1"/>
    </source>
</evidence>
<name>A0A091BBY9_9GAMM</name>
<accession>A0A091BBY9</accession>
<comment type="cofactor">
    <cofactor evidence="4">
        <name>Mg(2+)</name>
        <dbReference type="ChEBI" id="CHEBI:18420"/>
    </cofactor>
</comment>
<comment type="function">
    <text evidence="4">Removes the phosphate from trehalose 6-phosphate to produce free trehalose.</text>
</comment>
<dbReference type="GO" id="GO:0000287">
    <property type="term" value="F:magnesium ion binding"/>
    <property type="evidence" value="ECO:0007669"/>
    <property type="project" value="UniProtKB-ARBA"/>
</dbReference>
<dbReference type="EC" id="3.1.3.12" evidence="4"/>
<dbReference type="PANTHER" id="PTHR43768:SF3">
    <property type="entry name" value="TREHALOSE 6-PHOSPHATE PHOSPHATASE"/>
    <property type="match status" value="1"/>
</dbReference>
<comment type="catalytic activity">
    <reaction evidence="4">
        <text>alpha,alpha-trehalose 6-phosphate + H2O = alpha,alpha-trehalose + phosphate</text>
        <dbReference type="Rhea" id="RHEA:23420"/>
        <dbReference type="ChEBI" id="CHEBI:15377"/>
        <dbReference type="ChEBI" id="CHEBI:16551"/>
        <dbReference type="ChEBI" id="CHEBI:43474"/>
        <dbReference type="ChEBI" id="CHEBI:58429"/>
        <dbReference type="EC" id="3.1.3.12"/>
    </reaction>
</comment>
<comment type="pathway">
    <text evidence="1 4">Glycan biosynthesis; trehalose biosynthesis.</text>
</comment>
<keyword evidence="4" id="KW-0479">Metal-binding</keyword>
<dbReference type="GO" id="GO:0005992">
    <property type="term" value="P:trehalose biosynthetic process"/>
    <property type="evidence" value="ECO:0007669"/>
    <property type="project" value="UniProtKB-UniPathway"/>
</dbReference>
<evidence type="ECO:0000256" key="2">
    <source>
        <dbReference type="ARBA" id="ARBA00008770"/>
    </source>
</evidence>
<evidence type="ECO:0000256" key="4">
    <source>
        <dbReference type="RuleBase" id="RU361117"/>
    </source>
</evidence>
<evidence type="ECO:0000313" key="6">
    <source>
        <dbReference type="Proteomes" id="UP000029391"/>
    </source>
</evidence>
<dbReference type="eggNOG" id="COG1877">
    <property type="taxonomic scope" value="Bacteria"/>
</dbReference>
<dbReference type="InterPro" id="IPR044651">
    <property type="entry name" value="OTSB-like"/>
</dbReference>
<keyword evidence="3 4" id="KW-0378">Hydrolase</keyword>
<dbReference type="GO" id="GO:0004805">
    <property type="term" value="F:trehalose-phosphatase activity"/>
    <property type="evidence" value="ECO:0007669"/>
    <property type="project" value="UniProtKB-EC"/>
</dbReference>
<protein>
    <recommendedName>
        <fullName evidence="4">Trehalose 6-phosphate phosphatase</fullName>
        <ecNumber evidence="4">3.1.3.12</ecNumber>
    </recommendedName>
</protein>
<dbReference type="AlphaFoldDB" id="A0A091BBY9"/>
<dbReference type="NCBIfam" id="TIGR01484">
    <property type="entry name" value="HAD-SF-IIB"/>
    <property type="match status" value="1"/>
</dbReference>
<keyword evidence="6" id="KW-1185">Reference proteome</keyword>
<dbReference type="Proteomes" id="UP000029391">
    <property type="component" value="Unassembled WGS sequence"/>
</dbReference>
<evidence type="ECO:0000256" key="3">
    <source>
        <dbReference type="ARBA" id="ARBA00022801"/>
    </source>
</evidence>
<evidence type="ECO:0000256" key="1">
    <source>
        <dbReference type="ARBA" id="ARBA00005199"/>
    </source>
</evidence>
<dbReference type="Gene3D" id="3.30.70.1020">
    <property type="entry name" value="Trehalose-6-phosphate phosphatase related protein, domain 2"/>
    <property type="match status" value="1"/>
</dbReference>
<dbReference type="Gene3D" id="3.40.50.1000">
    <property type="entry name" value="HAD superfamily/HAD-like"/>
    <property type="match status" value="1"/>
</dbReference>
<dbReference type="InterPro" id="IPR023214">
    <property type="entry name" value="HAD_sf"/>
</dbReference>
<comment type="similarity">
    <text evidence="2 4">Belongs to the trehalose phosphatase family.</text>
</comment>
<dbReference type="NCBIfam" id="TIGR00685">
    <property type="entry name" value="T6PP"/>
    <property type="match status" value="1"/>
</dbReference>
<dbReference type="PANTHER" id="PTHR43768">
    <property type="entry name" value="TREHALOSE 6-PHOSPHATE PHOSPHATASE"/>
    <property type="match status" value="1"/>
</dbReference>
<dbReference type="RefSeq" id="WP_051239817.1">
    <property type="nucleotide sequence ID" value="NZ_AUFF01000003.1"/>
</dbReference>
<gene>
    <name evidence="5" type="ORF">P873_08060</name>
</gene>
<dbReference type="InterPro" id="IPR036412">
    <property type="entry name" value="HAD-like_sf"/>
</dbReference>
<dbReference type="Pfam" id="PF02358">
    <property type="entry name" value="Trehalose_PPase"/>
    <property type="match status" value="1"/>
</dbReference>
<dbReference type="InterPro" id="IPR006379">
    <property type="entry name" value="HAD-SF_hydro_IIB"/>
</dbReference>
<comment type="caution">
    <text evidence="5">The sequence shown here is derived from an EMBL/GenBank/DDBJ whole genome shotgun (WGS) entry which is preliminary data.</text>
</comment>
<organism evidence="5 6">
    <name type="scientific">Arenimonas composti TR7-09 = DSM 18010</name>
    <dbReference type="NCBI Taxonomy" id="1121013"/>
    <lineage>
        <taxon>Bacteria</taxon>
        <taxon>Pseudomonadati</taxon>
        <taxon>Pseudomonadota</taxon>
        <taxon>Gammaproteobacteria</taxon>
        <taxon>Lysobacterales</taxon>
        <taxon>Lysobacteraceae</taxon>
        <taxon>Arenimonas</taxon>
    </lineage>
</organism>
<dbReference type="STRING" id="1121013.GCA_000426365_01806"/>
<dbReference type="InterPro" id="IPR003337">
    <property type="entry name" value="Trehalose_PPase"/>
</dbReference>
<dbReference type="EMBL" id="AWXU01000022">
    <property type="protein sequence ID" value="KFN50183.1"/>
    <property type="molecule type" value="Genomic_DNA"/>
</dbReference>
<dbReference type="SUPFAM" id="SSF56784">
    <property type="entry name" value="HAD-like"/>
    <property type="match status" value="1"/>
</dbReference>